<keyword evidence="3" id="KW-1185">Reference proteome</keyword>
<sequence length="429" mass="47900">MARSTELLRRKGMHWPSLPLAFFIAPAAVTAAPPEVYVGFESRYSDNVELRANQEQSDLENTVFLRGNYQSDPGRCIAIIDGEIAYSIFAENTFDPETRINGGAFGRCELAQGLTWEVDNQVREVTRSSRQADTPDNRTRKNVFTTGPSYLWRLSPRDSVQFSTRYQNTEFSDPEDRDSDRYTGSVAWNHLFSRDLSAGLSSSISDVELDNGAEIQTTTVNTTFSKRWATTTLSGSVGVSEIETELNNIQQSSDGFVGDLALTRALDSSASVFLRASRELTDQTSNYDIQFDEFTFELTDSITVEVTSVETGLNKSFSNGDLLSVTGFASRTDSLDTAEQEDRSGIRTGYTRRVAPSLSAVANARYEYLSFESDQSDDEIVGLDLGLTYQAARNTELAAKVGRTERTSDIPNQEYEENWILLSIDYRFR</sequence>
<feature type="chain" id="PRO_5021402667" description="TIGR03016 family PEP-CTERM system-associated outer membrane protein" evidence="1">
    <location>
        <begin position="32"/>
        <end position="429"/>
    </location>
</feature>
<dbReference type="AlphaFoldDB" id="A0A4Z1CJ98"/>
<comment type="caution">
    <text evidence="2">The sequence shown here is derived from an EMBL/GenBank/DDBJ whole genome shotgun (WGS) entry which is preliminary data.</text>
</comment>
<evidence type="ECO:0008006" key="4">
    <source>
        <dbReference type="Google" id="ProtNLM"/>
    </source>
</evidence>
<keyword evidence="1" id="KW-0732">Signal</keyword>
<dbReference type="Pfam" id="PF10082">
    <property type="entry name" value="BBP2_2"/>
    <property type="match status" value="1"/>
</dbReference>
<reference evidence="2 3" key="1">
    <citation type="submission" date="2019-04" db="EMBL/GenBank/DDBJ databases">
        <authorList>
            <person name="Park S."/>
            <person name="Yoon J.-H."/>
        </authorList>
    </citation>
    <scope>NUCLEOTIDE SEQUENCE [LARGE SCALE GENOMIC DNA]</scope>
    <source>
        <strain evidence="2 3">HJM-18</strain>
    </source>
</reference>
<proteinExistence type="predicted"/>
<feature type="signal peptide" evidence="1">
    <location>
        <begin position="1"/>
        <end position="31"/>
    </location>
</feature>
<accession>A0A4Z1CJ98</accession>
<evidence type="ECO:0000313" key="2">
    <source>
        <dbReference type="EMBL" id="TGN41512.1"/>
    </source>
</evidence>
<dbReference type="InterPro" id="IPR018759">
    <property type="entry name" value="BBP2_2"/>
</dbReference>
<name>A0A4Z1CJ98_9GAMM</name>
<gene>
    <name evidence="2" type="ORF">E5Q11_02975</name>
</gene>
<dbReference type="EMBL" id="SRPF01000001">
    <property type="protein sequence ID" value="TGN41512.1"/>
    <property type="molecule type" value="Genomic_DNA"/>
</dbReference>
<evidence type="ECO:0000256" key="1">
    <source>
        <dbReference type="SAM" id="SignalP"/>
    </source>
</evidence>
<dbReference type="Proteomes" id="UP000298325">
    <property type="component" value="Unassembled WGS sequence"/>
</dbReference>
<evidence type="ECO:0000313" key="3">
    <source>
        <dbReference type="Proteomes" id="UP000298325"/>
    </source>
</evidence>
<protein>
    <recommendedName>
        <fullName evidence="4">TIGR03016 family PEP-CTERM system-associated outer membrane protein</fullName>
    </recommendedName>
</protein>
<dbReference type="SUPFAM" id="SSF56935">
    <property type="entry name" value="Porins"/>
    <property type="match status" value="1"/>
</dbReference>
<dbReference type="OrthoDB" id="6353767at2"/>
<organism evidence="2 3">
    <name type="scientific">Marinobacter confluentis</name>
    <dbReference type="NCBI Taxonomy" id="1697557"/>
    <lineage>
        <taxon>Bacteria</taxon>
        <taxon>Pseudomonadati</taxon>
        <taxon>Pseudomonadota</taxon>
        <taxon>Gammaproteobacteria</taxon>
        <taxon>Pseudomonadales</taxon>
        <taxon>Marinobacteraceae</taxon>
        <taxon>Marinobacter</taxon>
    </lineage>
</organism>
<dbReference type="RefSeq" id="WP_135801896.1">
    <property type="nucleotide sequence ID" value="NZ_VMHO01000002.1"/>
</dbReference>